<gene>
    <name evidence="4" type="ORF">CCMP2556_LOCUS37779</name>
</gene>
<reference evidence="4 5" key="1">
    <citation type="submission" date="2024-02" db="EMBL/GenBank/DDBJ databases">
        <authorList>
            <person name="Chen Y."/>
            <person name="Shah S."/>
            <person name="Dougan E. K."/>
            <person name="Thang M."/>
            <person name="Chan C."/>
        </authorList>
    </citation>
    <scope>NUCLEOTIDE SEQUENCE [LARGE SCALE GENOMIC DNA]</scope>
</reference>
<evidence type="ECO:0000256" key="1">
    <source>
        <dbReference type="ARBA" id="ARBA00009005"/>
    </source>
</evidence>
<evidence type="ECO:0000259" key="3">
    <source>
        <dbReference type="Pfam" id="PF00656"/>
    </source>
</evidence>
<dbReference type="Gene3D" id="3.40.50.12660">
    <property type="match status" value="1"/>
</dbReference>
<dbReference type="PANTHER" id="PTHR48104:SF30">
    <property type="entry name" value="METACASPASE-1"/>
    <property type="match status" value="1"/>
</dbReference>
<accession>A0ABP0PKT4</accession>
<dbReference type="InterPro" id="IPR011600">
    <property type="entry name" value="Pept_C14_caspase"/>
</dbReference>
<dbReference type="Pfam" id="PF00656">
    <property type="entry name" value="Peptidase_C14"/>
    <property type="match status" value="1"/>
</dbReference>
<evidence type="ECO:0000313" key="5">
    <source>
        <dbReference type="Proteomes" id="UP001642484"/>
    </source>
</evidence>
<name>A0ABP0PKT4_9DINO</name>
<evidence type="ECO:0000313" key="4">
    <source>
        <dbReference type="EMBL" id="CAK9076633.1"/>
    </source>
</evidence>
<comment type="caution">
    <text evidence="4">The sequence shown here is derived from an EMBL/GenBank/DDBJ whole genome shotgun (WGS) entry which is preliminary data.</text>
</comment>
<feature type="region of interest" description="Disordered" evidence="2">
    <location>
        <begin position="220"/>
        <end position="256"/>
    </location>
</feature>
<organism evidence="4 5">
    <name type="scientific">Durusdinium trenchii</name>
    <dbReference type="NCBI Taxonomy" id="1381693"/>
    <lineage>
        <taxon>Eukaryota</taxon>
        <taxon>Sar</taxon>
        <taxon>Alveolata</taxon>
        <taxon>Dinophyceae</taxon>
        <taxon>Suessiales</taxon>
        <taxon>Symbiodiniaceae</taxon>
        <taxon>Durusdinium</taxon>
    </lineage>
</organism>
<feature type="domain" description="Peptidase C14 caspase" evidence="3">
    <location>
        <begin position="3"/>
        <end position="168"/>
    </location>
</feature>
<dbReference type="EMBL" id="CAXAMN010023306">
    <property type="protein sequence ID" value="CAK9076633.1"/>
    <property type="molecule type" value="Genomic_DNA"/>
</dbReference>
<dbReference type="InterPro" id="IPR050452">
    <property type="entry name" value="Metacaspase"/>
</dbReference>
<protein>
    <recommendedName>
        <fullName evidence="3">Peptidase C14 caspase domain-containing protein</fullName>
    </recommendedName>
</protein>
<sequence length="256" mass="28737">MVKRAVCVGCNYPSKPYGLAGSVNDAFLIAEYLEEQFNFPKENIVLLHDTHPGRRKNVQVDEAKRPTRVNILQALQWLVRSTKPGDVCFFSFSGYGLQVDDVDHLPDDGLDEAILPTDYQDGPGNDITVIVGTEIHDLLGGVPHHASVTIVMDCDHATSITDVSGTLNGELIAGLKASTYCGMKVSHTERVELSTHKREIWLDESSRQVKARPRFQPTMEVQNPTRGRFPTRPVRPHREHTSHDRPRFGFWKTGRI</sequence>
<dbReference type="PANTHER" id="PTHR48104">
    <property type="entry name" value="METACASPASE-4"/>
    <property type="match status" value="1"/>
</dbReference>
<proteinExistence type="inferred from homology"/>
<evidence type="ECO:0000256" key="2">
    <source>
        <dbReference type="SAM" id="MobiDB-lite"/>
    </source>
</evidence>
<keyword evidence="5" id="KW-1185">Reference proteome</keyword>
<comment type="similarity">
    <text evidence="1">Belongs to the peptidase C14B family.</text>
</comment>
<dbReference type="Proteomes" id="UP001642484">
    <property type="component" value="Unassembled WGS sequence"/>
</dbReference>